<dbReference type="GO" id="GO:0048038">
    <property type="term" value="F:quinone binding"/>
    <property type="evidence" value="ECO:0007669"/>
    <property type="project" value="UniProtKB-KW"/>
</dbReference>
<dbReference type="Gene3D" id="1.20.1440.130">
    <property type="entry name" value="VKOR domain"/>
    <property type="match status" value="1"/>
</dbReference>
<dbReference type="InterPro" id="IPR012932">
    <property type="entry name" value="VKOR"/>
</dbReference>
<dbReference type="CDD" id="cd10546">
    <property type="entry name" value="VKOR"/>
    <property type="match status" value="1"/>
</dbReference>
<dbReference type="InterPro" id="IPR038354">
    <property type="entry name" value="VKOR_sf"/>
</dbReference>
<keyword evidence="8" id="KW-1015">Disulfide bond</keyword>
<dbReference type="AlphaFoldDB" id="A0A518KAQ9"/>
<proteinExistence type="inferred from homology"/>
<dbReference type="Proteomes" id="UP000316426">
    <property type="component" value="Chromosome"/>
</dbReference>
<evidence type="ECO:0000256" key="4">
    <source>
        <dbReference type="ARBA" id="ARBA00022719"/>
    </source>
</evidence>
<dbReference type="SMART" id="SM00756">
    <property type="entry name" value="VKc"/>
    <property type="match status" value="1"/>
</dbReference>
<evidence type="ECO:0000256" key="3">
    <source>
        <dbReference type="ARBA" id="ARBA00022692"/>
    </source>
</evidence>
<dbReference type="RefSeq" id="WP_145113662.1">
    <property type="nucleotide sequence ID" value="NZ_CP036349.1"/>
</dbReference>
<evidence type="ECO:0000256" key="9">
    <source>
        <dbReference type="ARBA" id="ARBA00023284"/>
    </source>
</evidence>
<evidence type="ECO:0000259" key="11">
    <source>
        <dbReference type="SMART" id="SM00756"/>
    </source>
</evidence>
<keyword evidence="4" id="KW-0874">Quinone</keyword>
<dbReference type="SUPFAM" id="SSF52833">
    <property type="entry name" value="Thioredoxin-like"/>
    <property type="match status" value="1"/>
</dbReference>
<dbReference type="Pfam" id="PF13462">
    <property type="entry name" value="Thioredoxin_4"/>
    <property type="match status" value="1"/>
</dbReference>
<evidence type="ECO:0000256" key="8">
    <source>
        <dbReference type="ARBA" id="ARBA00023157"/>
    </source>
</evidence>
<keyword evidence="5 10" id="KW-1133">Transmembrane helix</keyword>
<dbReference type="GO" id="GO:0016491">
    <property type="term" value="F:oxidoreductase activity"/>
    <property type="evidence" value="ECO:0007669"/>
    <property type="project" value="UniProtKB-KW"/>
</dbReference>
<evidence type="ECO:0000256" key="2">
    <source>
        <dbReference type="ARBA" id="ARBA00006214"/>
    </source>
</evidence>
<name>A0A518KAQ9_9BACT</name>
<feature type="transmembrane region" description="Helical" evidence="10">
    <location>
        <begin position="52"/>
        <end position="75"/>
    </location>
</feature>
<reference evidence="12 13" key="1">
    <citation type="submission" date="2019-02" db="EMBL/GenBank/DDBJ databases">
        <title>Deep-cultivation of Planctomycetes and their phenomic and genomic characterization uncovers novel biology.</title>
        <authorList>
            <person name="Wiegand S."/>
            <person name="Jogler M."/>
            <person name="Boedeker C."/>
            <person name="Pinto D."/>
            <person name="Vollmers J."/>
            <person name="Rivas-Marin E."/>
            <person name="Kohn T."/>
            <person name="Peeters S.H."/>
            <person name="Heuer A."/>
            <person name="Rast P."/>
            <person name="Oberbeckmann S."/>
            <person name="Bunk B."/>
            <person name="Jeske O."/>
            <person name="Meyerdierks A."/>
            <person name="Storesund J.E."/>
            <person name="Kallscheuer N."/>
            <person name="Luecker S."/>
            <person name="Lage O.M."/>
            <person name="Pohl T."/>
            <person name="Merkel B.J."/>
            <person name="Hornburger P."/>
            <person name="Mueller R.-W."/>
            <person name="Bruemmer F."/>
            <person name="Labrenz M."/>
            <person name="Spormann A.M."/>
            <person name="Op den Camp H."/>
            <person name="Overmann J."/>
            <person name="Amann R."/>
            <person name="Jetten M.S.M."/>
            <person name="Mascher T."/>
            <person name="Medema M.H."/>
            <person name="Devos D.P."/>
            <person name="Kaster A.-K."/>
            <person name="Ovreas L."/>
            <person name="Rohde M."/>
            <person name="Galperin M.Y."/>
            <person name="Jogler C."/>
        </authorList>
    </citation>
    <scope>NUCLEOTIDE SEQUENCE [LARGE SCALE GENOMIC DNA]</scope>
    <source>
        <strain evidence="12 13">Spa11</strain>
    </source>
</reference>
<dbReference type="GO" id="GO:0016020">
    <property type="term" value="C:membrane"/>
    <property type="evidence" value="ECO:0007669"/>
    <property type="project" value="UniProtKB-SubCell"/>
</dbReference>
<evidence type="ECO:0000256" key="5">
    <source>
        <dbReference type="ARBA" id="ARBA00022989"/>
    </source>
</evidence>
<feature type="transmembrane region" description="Helical" evidence="10">
    <location>
        <begin position="87"/>
        <end position="104"/>
    </location>
</feature>
<protein>
    <submittedName>
        <fullName evidence="12">Vitamin K epoxide reductase family protein</fullName>
    </submittedName>
</protein>
<organism evidence="12 13">
    <name type="scientific">Botrimarina mediterranea</name>
    <dbReference type="NCBI Taxonomy" id="2528022"/>
    <lineage>
        <taxon>Bacteria</taxon>
        <taxon>Pseudomonadati</taxon>
        <taxon>Planctomycetota</taxon>
        <taxon>Planctomycetia</taxon>
        <taxon>Pirellulales</taxon>
        <taxon>Lacipirellulaceae</taxon>
        <taxon>Botrimarina</taxon>
    </lineage>
</organism>
<keyword evidence="13" id="KW-1185">Reference proteome</keyword>
<accession>A0A518KAQ9</accession>
<sequence length="454" mass="47784">MAWITRLLAAAAVGLSAYLLWASATLQPVVGCNAFSGADCDAVLASPWAKWLGVPVAAGGVVCYALALVGSFLAGGRGALATAGWRLMEFTAPLAIGAGLWFTGVQFVEVGSLCVWCLATHACGLAMAIAMIVWRNKASVDGPRPVALSPIAASPTIAHAAEGPPTLGLPTVLGLLGVIVLAGGQTMFAAPTVSEYTAEINEQFDLGDATLNENVEAIEEPESEATVADEPVAPREVAKPARRKGGSRMFSALNGRLKFDTYEQAVLGSPDAPHIVIEMMDYACPHCREFHEKLTEALQRFDGQIAVVVMPVPNEIACNPYVQKARKQSLGACYAAKLALAVSTLAPDEFESFHEWMLRGDSIPNSTASLIEARNHVDGDKLSRALVDEDGSLAARVKNHVALSAAIAKQGRFGLPAQILGNKVIAGPPDTVDELCETWAEAFGLQTPTDPVPF</sequence>
<evidence type="ECO:0000256" key="1">
    <source>
        <dbReference type="ARBA" id="ARBA00004141"/>
    </source>
</evidence>
<keyword evidence="3 10" id="KW-0812">Transmembrane</keyword>
<dbReference type="EMBL" id="CP036349">
    <property type="protein sequence ID" value="QDV74874.1"/>
    <property type="molecule type" value="Genomic_DNA"/>
</dbReference>
<evidence type="ECO:0000313" key="13">
    <source>
        <dbReference type="Proteomes" id="UP000316426"/>
    </source>
</evidence>
<evidence type="ECO:0000256" key="7">
    <source>
        <dbReference type="ARBA" id="ARBA00023136"/>
    </source>
</evidence>
<dbReference type="PANTHER" id="PTHR34573:SF1">
    <property type="entry name" value="VITAMIN K EPOXIDE REDUCTASE DOMAIN-CONTAINING PROTEIN"/>
    <property type="match status" value="1"/>
</dbReference>
<comment type="similarity">
    <text evidence="2">Belongs to the VKOR family.</text>
</comment>
<dbReference type="InterPro" id="IPR012336">
    <property type="entry name" value="Thioredoxin-like_fold"/>
</dbReference>
<keyword evidence="6" id="KW-0560">Oxidoreductase</keyword>
<evidence type="ECO:0000256" key="10">
    <source>
        <dbReference type="SAM" id="Phobius"/>
    </source>
</evidence>
<evidence type="ECO:0000313" key="12">
    <source>
        <dbReference type="EMBL" id="QDV74874.1"/>
    </source>
</evidence>
<dbReference type="InterPro" id="IPR036249">
    <property type="entry name" value="Thioredoxin-like_sf"/>
</dbReference>
<evidence type="ECO:0000256" key="6">
    <source>
        <dbReference type="ARBA" id="ARBA00023002"/>
    </source>
</evidence>
<feature type="transmembrane region" description="Helical" evidence="10">
    <location>
        <begin position="110"/>
        <end position="134"/>
    </location>
</feature>
<comment type="subcellular location">
    <subcellularLocation>
        <location evidence="1">Membrane</location>
        <topology evidence="1">Multi-pass membrane protein</topology>
    </subcellularLocation>
</comment>
<keyword evidence="9" id="KW-0676">Redox-active center</keyword>
<dbReference type="Pfam" id="PF07884">
    <property type="entry name" value="VKOR"/>
    <property type="match status" value="1"/>
</dbReference>
<feature type="domain" description="Vitamin K epoxide reductase" evidence="11">
    <location>
        <begin position="1"/>
        <end position="135"/>
    </location>
</feature>
<dbReference type="Gene3D" id="3.40.30.10">
    <property type="entry name" value="Glutaredoxin"/>
    <property type="match status" value="1"/>
</dbReference>
<dbReference type="KEGG" id="bmei:Spa11_30830"/>
<keyword evidence="7 10" id="KW-0472">Membrane</keyword>
<gene>
    <name evidence="12" type="ORF">Spa11_30830</name>
</gene>
<dbReference type="PANTHER" id="PTHR34573">
    <property type="entry name" value="VKC DOMAIN-CONTAINING PROTEIN"/>
    <property type="match status" value="1"/>
</dbReference>